<accession>A0A1W5D7G8</accession>
<dbReference type="SUPFAM" id="SSF53474">
    <property type="entry name" value="alpha/beta-Hydrolases"/>
    <property type="match status" value="1"/>
</dbReference>
<dbReference type="Gene3D" id="3.40.50.1820">
    <property type="entry name" value="alpha/beta hydrolase"/>
    <property type="match status" value="1"/>
</dbReference>
<organism evidence="1 2">
    <name type="scientific">Lasallia pustulata</name>
    <dbReference type="NCBI Taxonomy" id="136370"/>
    <lineage>
        <taxon>Eukaryota</taxon>
        <taxon>Fungi</taxon>
        <taxon>Dikarya</taxon>
        <taxon>Ascomycota</taxon>
        <taxon>Pezizomycotina</taxon>
        <taxon>Lecanoromycetes</taxon>
        <taxon>OSLEUM clade</taxon>
        <taxon>Umbilicariomycetidae</taxon>
        <taxon>Umbilicariales</taxon>
        <taxon>Umbilicariaceae</taxon>
        <taxon>Lasallia</taxon>
    </lineage>
</organism>
<evidence type="ECO:0000313" key="1">
    <source>
        <dbReference type="EMBL" id="SLM38940.1"/>
    </source>
</evidence>
<name>A0A1W5D7G8_9LECA</name>
<keyword evidence="1" id="KW-0378">Hydrolase</keyword>
<dbReference type="InterPro" id="IPR029058">
    <property type="entry name" value="AB_hydrolase_fold"/>
</dbReference>
<dbReference type="AlphaFoldDB" id="A0A1W5D7G8"/>
<reference evidence="2" key="1">
    <citation type="submission" date="2017-03" db="EMBL/GenBank/DDBJ databases">
        <authorList>
            <person name="Sharma R."/>
            <person name="Thines M."/>
        </authorList>
    </citation>
    <scope>NUCLEOTIDE SEQUENCE [LARGE SCALE GENOMIC DNA]</scope>
</reference>
<evidence type="ECO:0000313" key="2">
    <source>
        <dbReference type="Proteomes" id="UP000192927"/>
    </source>
</evidence>
<dbReference type="EMBL" id="FWEW01003160">
    <property type="protein sequence ID" value="SLM38940.1"/>
    <property type="molecule type" value="Genomic_DNA"/>
</dbReference>
<keyword evidence="2" id="KW-1185">Reference proteome</keyword>
<dbReference type="Proteomes" id="UP000192927">
    <property type="component" value="Unassembled WGS sequence"/>
</dbReference>
<protein>
    <submittedName>
        <fullName evidence="1">Alpha beta hydrolase</fullName>
    </submittedName>
</protein>
<proteinExistence type="predicted"/>
<sequence length="55" mass="6193">MASSKTMYPKLKQDFVNTSSGSKVCCYTSDLGHGPILTLIHGYPQSAFIWRHIIY</sequence>
<dbReference type="GO" id="GO:0016787">
    <property type="term" value="F:hydrolase activity"/>
    <property type="evidence" value="ECO:0007669"/>
    <property type="project" value="UniProtKB-KW"/>
</dbReference>